<evidence type="ECO:0000313" key="2">
    <source>
        <dbReference type="EMBL" id="TKC33330.1"/>
    </source>
</evidence>
<dbReference type="AlphaFoldDB" id="A0A4V5P5F5"/>
<protein>
    <submittedName>
        <fullName evidence="2">Uncharacterized protein</fullName>
    </submittedName>
</protein>
<reference evidence="3" key="1">
    <citation type="journal article" date="2019" name="IScience">
        <title>Narwhal Genome Reveals Long-Term Low Genetic Diversity despite Current Large Abundance Size.</title>
        <authorList>
            <person name="Westbury M.V."/>
            <person name="Petersen B."/>
            <person name="Garde E."/>
            <person name="Heide-Jorgensen M.P."/>
            <person name="Lorenzen E.D."/>
        </authorList>
    </citation>
    <scope>NUCLEOTIDE SEQUENCE [LARGE SCALE GENOMIC DNA]</scope>
</reference>
<dbReference type="Proteomes" id="UP000308365">
    <property type="component" value="Unassembled WGS sequence"/>
</dbReference>
<organism evidence="2 3">
    <name type="scientific">Monodon monoceros</name>
    <name type="common">Narwhal</name>
    <name type="synonym">Ceratodon monodon</name>
    <dbReference type="NCBI Taxonomy" id="40151"/>
    <lineage>
        <taxon>Eukaryota</taxon>
        <taxon>Metazoa</taxon>
        <taxon>Chordata</taxon>
        <taxon>Craniata</taxon>
        <taxon>Vertebrata</taxon>
        <taxon>Euteleostomi</taxon>
        <taxon>Mammalia</taxon>
        <taxon>Eutheria</taxon>
        <taxon>Laurasiatheria</taxon>
        <taxon>Artiodactyla</taxon>
        <taxon>Whippomorpha</taxon>
        <taxon>Cetacea</taxon>
        <taxon>Odontoceti</taxon>
        <taxon>Monodontidae</taxon>
        <taxon>Monodon</taxon>
    </lineage>
</organism>
<comment type="caution">
    <text evidence="2">The sequence shown here is derived from an EMBL/GenBank/DDBJ whole genome shotgun (WGS) entry which is preliminary data.</text>
</comment>
<evidence type="ECO:0000313" key="3">
    <source>
        <dbReference type="Proteomes" id="UP000308365"/>
    </source>
</evidence>
<accession>A0A4V5P5F5</accession>
<feature type="non-terminal residue" evidence="2">
    <location>
        <position position="75"/>
    </location>
</feature>
<feature type="non-terminal residue" evidence="2">
    <location>
        <position position="1"/>
    </location>
</feature>
<feature type="compositionally biased region" description="Basic and acidic residues" evidence="1">
    <location>
        <begin position="55"/>
        <end position="75"/>
    </location>
</feature>
<name>A0A4V5P5F5_MONMO</name>
<evidence type="ECO:0000256" key="1">
    <source>
        <dbReference type="SAM" id="MobiDB-lite"/>
    </source>
</evidence>
<sequence length="75" mass="7926">VKQGQSDLLLPHSPDGPAAPQRRVLCHRGAPRALLRSAPPGHQTLPQGSEGEGAGEAKGKHSHRHPAEETRGRSC</sequence>
<proteinExistence type="predicted"/>
<gene>
    <name evidence="2" type="ORF">EI555_007310</name>
</gene>
<feature type="region of interest" description="Disordered" evidence="1">
    <location>
        <begin position="1"/>
        <end position="75"/>
    </location>
</feature>
<dbReference type="EMBL" id="RWIC01005729">
    <property type="protein sequence ID" value="TKC33330.1"/>
    <property type="molecule type" value="Genomic_DNA"/>
</dbReference>